<reference evidence="1" key="1">
    <citation type="submission" date="2021-11" db="EMBL/GenBank/DDBJ databases">
        <title>Fusarium solani-melongenae Genome sequencing and assembly.</title>
        <authorList>
            <person name="Xie S."/>
            <person name="Huang L."/>
            <person name="Zhang X."/>
        </authorList>
    </citation>
    <scope>NUCLEOTIDE SEQUENCE</scope>
    <source>
        <strain evidence="1">CRI 24-3</strain>
    </source>
</reference>
<protein>
    <submittedName>
        <fullName evidence="1">Uncharacterized protein</fullName>
    </submittedName>
</protein>
<accession>A0ACD3ZJQ8</accession>
<name>A0ACD3ZJQ8_FUSSC</name>
<evidence type="ECO:0000313" key="2">
    <source>
        <dbReference type="Proteomes" id="UP000830768"/>
    </source>
</evidence>
<proteinExistence type="predicted"/>
<keyword evidence="2" id="KW-1185">Reference proteome</keyword>
<dbReference type="EMBL" id="CP090038">
    <property type="protein sequence ID" value="UPL01525.1"/>
    <property type="molecule type" value="Genomic_DNA"/>
</dbReference>
<dbReference type="Proteomes" id="UP000830768">
    <property type="component" value="Chromosome 10"/>
</dbReference>
<gene>
    <name evidence="1" type="ORF">LCI18_012459</name>
</gene>
<organism evidence="1 2">
    <name type="scientific">Fusarium solani subsp. cucurbitae</name>
    <name type="common">Neocosmosporum cucurbitae</name>
    <dbReference type="NCBI Taxonomy" id="2747967"/>
    <lineage>
        <taxon>Eukaryota</taxon>
        <taxon>Fungi</taxon>
        <taxon>Dikarya</taxon>
        <taxon>Ascomycota</taxon>
        <taxon>Pezizomycotina</taxon>
        <taxon>Sordariomycetes</taxon>
        <taxon>Hypocreomycetidae</taxon>
        <taxon>Hypocreales</taxon>
        <taxon>Nectriaceae</taxon>
        <taxon>Fusarium</taxon>
        <taxon>Fusarium solani species complex</taxon>
    </lineage>
</organism>
<evidence type="ECO:0000313" key="1">
    <source>
        <dbReference type="EMBL" id="UPL01525.1"/>
    </source>
</evidence>
<sequence>MEQHLPLQPDQDLVVAEEVGRQVDVTTSVAPGHSEEAIFINRRDMWESFFGYSLSVRRRLARHLAILQAIREASSSGYAITDAPQDNNLVRFLCRFTYFRGRPVDRDPSVSPDRMMLKINKDMAVSNLGHMLDILDIAKMLPKPSRPPFSLPLALWIVGCSALSAVTSQGLVANLLRQGAFMGAVNLLEPILWDIFLDYNLNCLEKELQGLKRGFEDGAISEKNRKAMDSWHMEIRSSVR</sequence>